<feature type="transmembrane region" description="Helical" evidence="1">
    <location>
        <begin position="96"/>
        <end position="123"/>
    </location>
</feature>
<keyword evidence="1" id="KW-0472">Membrane</keyword>
<feature type="domain" description="YutG/PgpA" evidence="2">
    <location>
        <begin position="24"/>
        <end position="157"/>
    </location>
</feature>
<evidence type="ECO:0000313" key="4">
    <source>
        <dbReference type="Proteomes" id="UP001165396"/>
    </source>
</evidence>
<evidence type="ECO:0000259" key="2">
    <source>
        <dbReference type="Pfam" id="PF04608"/>
    </source>
</evidence>
<feature type="transmembrane region" description="Helical" evidence="1">
    <location>
        <begin position="143"/>
        <end position="164"/>
    </location>
</feature>
<dbReference type="CDD" id="cd06971">
    <property type="entry name" value="PgpA"/>
    <property type="match status" value="1"/>
</dbReference>
<dbReference type="InterPro" id="IPR007686">
    <property type="entry name" value="YutG/PgpA"/>
</dbReference>
<organism evidence="3 4">
    <name type="scientific">Pseudosulfitobacter koreensis</name>
    <dbReference type="NCBI Taxonomy" id="2968472"/>
    <lineage>
        <taxon>Bacteria</taxon>
        <taxon>Pseudomonadati</taxon>
        <taxon>Pseudomonadota</taxon>
        <taxon>Alphaproteobacteria</taxon>
        <taxon>Rhodobacterales</taxon>
        <taxon>Roseobacteraceae</taxon>
        <taxon>Pseudosulfitobacter</taxon>
    </lineage>
</organism>
<dbReference type="Proteomes" id="UP001165396">
    <property type="component" value="Unassembled WGS sequence"/>
</dbReference>
<dbReference type="RefSeq" id="WP_258294040.1">
    <property type="nucleotide sequence ID" value="NZ_JANKJG010000004.1"/>
</dbReference>
<accession>A0ABT1YZN5</accession>
<keyword evidence="1" id="KW-0812">Transmembrane</keyword>
<proteinExistence type="predicted"/>
<sequence length="171" mass="18103">MLSLAQGNVLPETATLANHLQILLGSWFGAGFLEPVRAGLAVASVWPLAVFLSGRAPMTLALVAIAVGLVGFWAADAWETLLSVKDDRRIVVDEVAGYLAGMALLGRPRWICGAIFAVFFLSFDRIKPWPFSGIEAVPGGAGLMLDDIVLALALSSVTAVIIVARRRFGNA</sequence>
<dbReference type="EMBL" id="JANKJG010000004">
    <property type="protein sequence ID" value="MCR8826350.1"/>
    <property type="molecule type" value="Genomic_DNA"/>
</dbReference>
<name>A0ABT1YZN5_9RHOB</name>
<keyword evidence="4" id="KW-1185">Reference proteome</keyword>
<evidence type="ECO:0000313" key="3">
    <source>
        <dbReference type="EMBL" id="MCR8826350.1"/>
    </source>
</evidence>
<dbReference type="Pfam" id="PF04608">
    <property type="entry name" value="PgpA"/>
    <property type="match status" value="1"/>
</dbReference>
<evidence type="ECO:0000256" key="1">
    <source>
        <dbReference type="SAM" id="Phobius"/>
    </source>
</evidence>
<protein>
    <submittedName>
        <fullName evidence="3">Phosphatidylglycerophosphatase A</fullName>
    </submittedName>
</protein>
<reference evidence="3" key="1">
    <citation type="submission" date="2022-07" db="EMBL/GenBank/DDBJ databases">
        <title>Pseudosulfitobacter sp. strain AP-MA-4, whole genome sequence.</title>
        <authorList>
            <person name="Jiang Y."/>
        </authorList>
    </citation>
    <scope>NUCLEOTIDE SEQUENCE</scope>
    <source>
        <strain evidence="3">AP-MA-4</strain>
    </source>
</reference>
<feature type="transmembrane region" description="Helical" evidence="1">
    <location>
        <begin position="56"/>
        <end position="75"/>
    </location>
</feature>
<dbReference type="InterPro" id="IPR036681">
    <property type="entry name" value="PgpA-like_sf"/>
</dbReference>
<comment type="caution">
    <text evidence="3">The sequence shown here is derived from an EMBL/GenBank/DDBJ whole genome shotgun (WGS) entry which is preliminary data.</text>
</comment>
<gene>
    <name evidence="3" type="ORF">NTA49_07360</name>
</gene>
<keyword evidence="1" id="KW-1133">Transmembrane helix</keyword>
<dbReference type="InterPro" id="IPR026037">
    <property type="entry name" value="PgpA"/>
</dbReference>
<dbReference type="SUPFAM" id="SSF101307">
    <property type="entry name" value="YutG-like"/>
    <property type="match status" value="1"/>
</dbReference>
<dbReference type="PANTHER" id="PTHR36305:SF1">
    <property type="entry name" value="PHOSPHATIDYLGLYCEROPHOSPHATASE A"/>
    <property type="match status" value="1"/>
</dbReference>
<dbReference type="PANTHER" id="PTHR36305">
    <property type="entry name" value="PHOSPHATIDYLGLYCEROPHOSPHATASE A"/>
    <property type="match status" value="1"/>
</dbReference>